<reference evidence="1 2" key="1">
    <citation type="submission" date="2022-01" db="EMBL/GenBank/DDBJ databases">
        <title>Alkalihalobacillus sp. EGI L200015, a novel bacterium isolated from a salt lake sediment.</title>
        <authorList>
            <person name="Gao L."/>
            <person name="Fang B.-Z."/>
            <person name="Li W.-J."/>
        </authorList>
    </citation>
    <scope>NUCLEOTIDE SEQUENCE [LARGE SCALE GENOMIC DNA]</scope>
    <source>
        <strain evidence="1 2">KCTC 12718</strain>
    </source>
</reference>
<protein>
    <submittedName>
        <fullName evidence="1">Uncharacterized protein</fullName>
    </submittedName>
</protein>
<gene>
    <name evidence="1" type="ORF">L2716_13835</name>
</gene>
<sequence>MKLKIILIITLLFSNLITAYLWLNDKDEVAFINVLLEGESEHWTIEDYHVIYSPDLMSKGDGTLTYKNEEKMYGY</sequence>
<organism evidence="1 2">
    <name type="scientific">Pseudalkalibacillus berkeleyi</name>
    <dbReference type="NCBI Taxonomy" id="1069813"/>
    <lineage>
        <taxon>Bacteria</taxon>
        <taxon>Bacillati</taxon>
        <taxon>Bacillota</taxon>
        <taxon>Bacilli</taxon>
        <taxon>Bacillales</taxon>
        <taxon>Fictibacillaceae</taxon>
        <taxon>Pseudalkalibacillus</taxon>
    </lineage>
</organism>
<evidence type="ECO:0000313" key="2">
    <source>
        <dbReference type="Proteomes" id="UP001649381"/>
    </source>
</evidence>
<keyword evidence="2" id="KW-1185">Reference proteome</keyword>
<dbReference type="Proteomes" id="UP001649381">
    <property type="component" value="Unassembled WGS sequence"/>
</dbReference>
<name>A0ABS9H4J2_9BACL</name>
<dbReference type="EMBL" id="JAKIJS010000001">
    <property type="protein sequence ID" value="MCF6138813.1"/>
    <property type="molecule type" value="Genomic_DNA"/>
</dbReference>
<evidence type="ECO:0000313" key="1">
    <source>
        <dbReference type="EMBL" id="MCF6138813.1"/>
    </source>
</evidence>
<dbReference type="RefSeq" id="WP_236336931.1">
    <property type="nucleotide sequence ID" value="NZ_JAKIJS010000001.1"/>
</dbReference>
<comment type="caution">
    <text evidence="1">The sequence shown here is derived from an EMBL/GenBank/DDBJ whole genome shotgun (WGS) entry which is preliminary data.</text>
</comment>
<proteinExistence type="predicted"/>
<accession>A0ABS9H4J2</accession>